<evidence type="ECO:0000313" key="2">
    <source>
        <dbReference type="Proteomes" id="UP000824264"/>
    </source>
</evidence>
<sequence>MQEAMRRIDLDTVKLRIAKACADKMEQVIDDQLKESSVGGEFRPSWQQHCKAVIFSSCLFGMGVLKGPLVERRELRKRRPVSDAHGRLVWDEQVIGEEIRPYYESVPVWEVYPDPGALEPRQLRYVWQVHLKTDKDLWDLMTFPGFDAAAIEGYLREHDNGDAELTGYESRKRNLNDANGNLGAVMDRRFRVYERWGYLTGQELRDAGCEVADADLCRVFPSCVWMLGDSIIKASVNPLEGVDIPFFFYPYQRDDTSFWPEGIAYRLRSPQAGINAAVRAAQDNTAWSSGPLFGVNMQALAEGEDPLDIASSRVLLFDKAGVTINEALSVAVVPSCIQENLTQVKFWQECADEISTPRFNAGDGRVSGAGETASGLSMLMGASNILLKDRVKDFDEYVSAPFIRAMYRFNMQWNPREEIKGDYEVVATGSQSLIAKEVRAQQVPGIISLMANPLFASRMREDELLKVTLEQTDLPAERILRTEKEAQEHQRQQMLMQALAQAEANVQALTAELGRQGLSPEQVQQQIVLALAQSQRQAAQAEEPTEGALA</sequence>
<accession>A0A9D1UAA5</accession>
<dbReference type="Proteomes" id="UP000824264">
    <property type="component" value="Unassembled WGS sequence"/>
</dbReference>
<comment type="caution">
    <text evidence="1">The sequence shown here is derived from an EMBL/GenBank/DDBJ whole genome shotgun (WGS) entry which is preliminary data.</text>
</comment>
<evidence type="ECO:0008006" key="3">
    <source>
        <dbReference type="Google" id="ProtNLM"/>
    </source>
</evidence>
<feature type="non-terminal residue" evidence="1">
    <location>
        <position position="1"/>
    </location>
</feature>
<protein>
    <recommendedName>
        <fullName evidence="3">Portal protein</fullName>
    </recommendedName>
</protein>
<organism evidence="1 2">
    <name type="scientific">Candidatus Bilophila faecipullorum</name>
    <dbReference type="NCBI Taxonomy" id="2838482"/>
    <lineage>
        <taxon>Bacteria</taxon>
        <taxon>Pseudomonadati</taxon>
        <taxon>Thermodesulfobacteriota</taxon>
        <taxon>Desulfovibrionia</taxon>
        <taxon>Desulfovibrionales</taxon>
        <taxon>Desulfovibrionaceae</taxon>
        <taxon>Bilophila</taxon>
    </lineage>
</organism>
<dbReference type="AlphaFoldDB" id="A0A9D1UAA5"/>
<evidence type="ECO:0000313" key="1">
    <source>
        <dbReference type="EMBL" id="HIW79336.1"/>
    </source>
</evidence>
<dbReference type="EMBL" id="DXGI01000356">
    <property type="protein sequence ID" value="HIW79336.1"/>
    <property type="molecule type" value="Genomic_DNA"/>
</dbReference>
<reference evidence="1" key="2">
    <citation type="submission" date="2021-04" db="EMBL/GenBank/DDBJ databases">
        <authorList>
            <person name="Gilroy R."/>
        </authorList>
    </citation>
    <scope>NUCLEOTIDE SEQUENCE</scope>
    <source>
        <strain evidence="1">ChiSxjej5B17-1746</strain>
    </source>
</reference>
<reference evidence="1" key="1">
    <citation type="journal article" date="2021" name="PeerJ">
        <title>Extensive microbial diversity within the chicken gut microbiome revealed by metagenomics and culture.</title>
        <authorList>
            <person name="Gilroy R."/>
            <person name="Ravi A."/>
            <person name="Getino M."/>
            <person name="Pursley I."/>
            <person name="Horton D.L."/>
            <person name="Alikhan N.F."/>
            <person name="Baker D."/>
            <person name="Gharbi K."/>
            <person name="Hall N."/>
            <person name="Watson M."/>
            <person name="Adriaenssens E.M."/>
            <person name="Foster-Nyarko E."/>
            <person name="Jarju S."/>
            <person name="Secka A."/>
            <person name="Antonio M."/>
            <person name="Oren A."/>
            <person name="Chaudhuri R.R."/>
            <person name="La Ragione R."/>
            <person name="Hildebrand F."/>
            <person name="Pallen M.J."/>
        </authorList>
    </citation>
    <scope>NUCLEOTIDE SEQUENCE</scope>
    <source>
        <strain evidence="1">ChiSxjej5B17-1746</strain>
    </source>
</reference>
<proteinExistence type="predicted"/>
<name>A0A9D1UAA5_9BACT</name>
<gene>
    <name evidence="1" type="ORF">H9874_09365</name>
</gene>